<dbReference type="CDD" id="cd00130">
    <property type="entry name" value="PAS"/>
    <property type="match status" value="3"/>
</dbReference>
<name>A3ZMP8_9BACT</name>
<dbReference type="InterPro" id="IPR013656">
    <property type="entry name" value="PAS_4"/>
</dbReference>
<dbReference type="Pfam" id="PF02518">
    <property type="entry name" value="HATPase_c"/>
    <property type="match status" value="1"/>
</dbReference>
<keyword evidence="5" id="KW-0547">Nucleotide-binding</keyword>
<dbReference type="InterPro" id="IPR003594">
    <property type="entry name" value="HATPase_dom"/>
</dbReference>
<evidence type="ECO:0000256" key="9">
    <source>
        <dbReference type="SAM" id="Coils"/>
    </source>
</evidence>
<evidence type="ECO:0000313" key="12">
    <source>
        <dbReference type="EMBL" id="EAQ82221.1"/>
    </source>
</evidence>
<dbReference type="InterPro" id="IPR013655">
    <property type="entry name" value="PAS_fold_3"/>
</dbReference>
<dbReference type="OrthoDB" id="290376at2"/>
<organism evidence="12 13">
    <name type="scientific">Blastopirellula marina DSM 3645</name>
    <dbReference type="NCBI Taxonomy" id="314230"/>
    <lineage>
        <taxon>Bacteria</taxon>
        <taxon>Pseudomonadati</taxon>
        <taxon>Planctomycetota</taxon>
        <taxon>Planctomycetia</taxon>
        <taxon>Pirellulales</taxon>
        <taxon>Pirellulaceae</taxon>
        <taxon>Blastopirellula</taxon>
    </lineage>
</organism>
<protein>
    <recommendedName>
        <fullName evidence="2">histidine kinase</fullName>
        <ecNumber evidence="2">2.7.13.3</ecNumber>
    </recommendedName>
</protein>
<dbReference type="InterPro" id="IPR035965">
    <property type="entry name" value="PAS-like_dom_sf"/>
</dbReference>
<comment type="caution">
    <text evidence="12">The sequence shown here is derived from an EMBL/GenBank/DDBJ whole genome shotgun (WGS) entry which is preliminary data.</text>
</comment>
<dbReference type="PROSITE" id="PS50112">
    <property type="entry name" value="PAS"/>
    <property type="match status" value="3"/>
</dbReference>
<dbReference type="InterPro" id="IPR001610">
    <property type="entry name" value="PAC"/>
</dbReference>
<keyword evidence="7" id="KW-0067">ATP-binding</keyword>
<dbReference type="InterPro" id="IPR036890">
    <property type="entry name" value="HATPase_C_sf"/>
</dbReference>
<keyword evidence="9" id="KW-0175">Coiled coil</keyword>
<gene>
    <name evidence="12" type="ORF">DSM3645_00865</name>
</gene>
<dbReference type="GO" id="GO:0005524">
    <property type="term" value="F:ATP binding"/>
    <property type="evidence" value="ECO:0007669"/>
    <property type="project" value="UniProtKB-KW"/>
</dbReference>
<evidence type="ECO:0000256" key="3">
    <source>
        <dbReference type="ARBA" id="ARBA00022553"/>
    </source>
</evidence>
<dbReference type="Proteomes" id="UP000004358">
    <property type="component" value="Unassembled WGS sequence"/>
</dbReference>
<dbReference type="RefSeq" id="WP_002650063.1">
    <property type="nucleotide sequence ID" value="NZ_AANZ01000002.1"/>
</dbReference>
<evidence type="ECO:0000259" key="11">
    <source>
        <dbReference type="PROSITE" id="PS50113"/>
    </source>
</evidence>
<dbReference type="PANTHER" id="PTHR24421">
    <property type="entry name" value="NITRATE/NITRITE SENSOR PROTEIN NARX-RELATED"/>
    <property type="match status" value="1"/>
</dbReference>
<dbReference type="SUPFAM" id="SSF55785">
    <property type="entry name" value="PYP-like sensor domain (PAS domain)"/>
    <property type="match status" value="3"/>
</dbReference>
<dbReference type="GO" id="GO:0016020">
    <property type="term" value="C:membrane"/>
    <property type="evidence" value="ECO:0007669"/>
    <property type="project" value="InterPro"/>
</dbReference>
<dbReference type="PROSITE" id="PS50113">
    <property type="entry name" value="PAC"/>
    <property type="match status" value="2"/>
</dbReference>
<dbReference type="GO" id="GO:0000155">
    <property type="term" value="F:phosphorelay sensor kinase activity"/>
    <property type="evidence" value="ECO:0007669"/>
    <property type="project" value="InterPro"/>
</dbReference>
<dbReference type="InterPro" id="IPR011712">
    <property type="entry name" value="Sig_transdc_His_kin_sub3_dim/P"/>
</dbReference>
<dbReference type="AlphaFoldDB" id="A3ZMP8"/>
<feature type="coiled-coil region" evidence="9">
    <location>
        <begin position="10"/>
        <end position="44"/>
    </location>
</feature>
<dbReference type="Gene3D" id="2.10.70.100">
    <property type="match status" value="1"/>
</dbReference>
<evidence type="ECO:0000259" key="10">
    <source>
        <dbReference type="PROSITE" id="PS50112"/>
    </source>
</evidence>
<dbReference type="CDD" id="cd16917">
    <property type="entry name" value="HATPase_UhpB-NarQ-NarX-like"/>
    <property type="match status" value="1"/>
</dbReference>
<proteinExistence type="predicted"/>
<evidence type="ECO:0000256" key="4">
    <source>
        <dbReference type="ARBA" id="ARBA00022679"/>
    </source>
</evidence>
<evidence type="ECO:0000256" key="1">
    <source>
        <dbReference type="ARBA" id="ARBA00000085"/>
    </source>
</evidence>
<dbReference type="STRING" id="314230.DSM3645_00865"/>
<accession>A3ZMP8</accession>
<dbReference type="InterPro" id="IPR050482">
    <property type="entry name" value="Sensor_HK_TwoCompSys"/>
</dbReference>
<dbReference type="EC" id="2.7.13.3" evidence="2"/>
<dbReference type="Gene3D" id="1.20.5.1930">
    <property type="match status" value="1"/>
</dbReference>
<dbReference type="Pfam" id="PF07730">
    <property type="entry name" value="HisKA_3"/>
    <property type="match status" value="1"/>
</dbReference>
<feature type="domain" description="PAS" evidence="10">
    <location>
        <begin position="169"/>
        <end position="241"/>
    </location>
</feature>
<evidence type="ECO:0000256" key="2">
    <source>
        <dbReference type="ARBA" id="ARBA00012438"/>
    </source>
</evidence>
<dbReference type="PANTHER" id="PTHR24421:SF10">
    <property type="entry name" value="NITRATE_NITRITE SENSOR PROTEIN NARQ"/>
    <property type="match status" value="1"/>
</dbReference>
<dbReference type="GO" id="GO:0046983">
    <property type="term" value="F:protein dimerization activity"/>
    <property type="evidence" value="ECO:0007669"/>
    <property type="project" value="InterPro"/>
</dbReference>
<dbReference type="Gene3D" id="3.30.565.10">
    <property type="entry name" value="Histidine kinase-like ATPase, C-terminal domain"/>
    <property type="match status" value="1"/>
</dbReference>
<feature type="domain" description="PAC" evidence="11">
    <location>
        <begin position="244"/>
        <end position="296"/>
    </location>
</feature>
<dbReference type="Pfam" id="PF08448">
    <property type="entry name" value="PAS_4"/>
    <property type="match status" value="1"/>
</dbReference>
<keyword evidence="4" id="KW-0808">Transferase</keyword>
<dbReference type="InterPro" id="IPR000014">
    <property type="entry name" value="PAS"/>
</dbReference>
<keyword evidence="3" id="KW-0597">Phosphoprotein</keyword>
<evidence type="ECO:0000256" key="5">
    <source>
        <dbReference type="ARBA" id="ARBA00022741"/>
    </source>
</evidence>
<feature type="domain" description="PAS" evidence="10">
    <location>
        <begin position="76"/>
        <end position="113"/>
    </location>
</feature>
<reference evidence="12 13" key="1">
    <citation type="submission" date="2006-02" db="EMBL/GenBank/DDBJ databases">
        <authorList>
            <person name="Amann R."/>
            <person name="Ferriera S."/>
            <person name="Johnson J."/>
            <person name="Kravitz S."/>
            <person name="Halpern A."/>
            <person name="Remington K."/>
            <person name="Beeson K."/>
            <person name="Tran B."/>
            <person name="Rogers Y.-H."/>
            <person name="Friedman R."/>
            <person name="Venter J.C."/>
        </authorList>
    </citation>
    <scope>NUCLEOTIDE SEQUENCE [LARGE SCALE GENOMIC DNA]</scope>
    <source>
        <strain evidence="12 13">DSM 3645</strain>
    </source>
</reference>
<feature type="domain" description="PAS" evidence="10">
    <location>
        <begin position="341"/>
        <end position="375"/>
    </location>
</feature>
<dbReference type="HOGENOM" id="CLU_416597_0_0_0"/>
<dbReference type="SMART" id="SM00086">
    <property type="entry name" value="PAC"/>
    <property type="match status" value="3"/>
</dbReference>
<evidence type="ECO:0000313" key="13">
    <source>
        <dbReference type="Proteomes" id="UP000004358"/>
    </source>
</evidence>
<evidence type="ECO:0000256" key="7">
    <source>
        <dbReference type="ARBA" id="ARBA00022840"/>
    </source>
</evidence>
<comment type="catalytic activity">
    <reaction evidence="1">
        <text>ATP + protein L-histidine = ADP + protein N-phospho-L-histidine.</text>
        <dbReference type="EC" id="2.7.13.3"/>
    </reaction>
</comment>
<feature type="domain" description="PAC" evidence="11">
    <location>
        <begin position="117"/>
        <end position="168"/>
    </location>
</feature>
<keyword evidence="6 12" id="KW-0418">Kinase</keyword>
<dbReference type="Pfam" id="PF08447">
    <property type="entry name" value="PAS_3"/>
    <property type="match status" value="2"/>
</dbReference>
<dbReference type="SMART" id="SM00091">
    <property type="entry name" value="PAS"/>
    <property type="match status" value="3"/>
</dbReference>
<keyword evidence="8" id="KW-0902">Two-component regulatory system</keyword>
<dbReference type="EMBL" id="AANZ01000002">
    <property type="protein sequence ID" value="EAQ82221.1"/>
    <property type="molecule type" value="Genomic_DNA"/>
</dbReference>
<dbReference type="Gene3D" id="3.30.450.20">
    <property type="entry name" value="PAS domain"/>
    <property type="match status" value="3"/>
</dbReference>
<evidence type="ECO:0000256" key="8">
    <source>
        <dbReference type="ARBA" id="ARBA00023012"/>
    </source>
</evidence>
<evidence type="ECO:0000256" key="6">
    <source>
        <dbReference type="ARBA" id="ARBA00022777"/>
    </source>
</evidence>
<dbReference type="SUPFAM" id="SSF55874">
    <property type="entry name" value="ATPase domain of HSP90 chaperone/DNA topoisomerase II/histidine kinase"/>
    <property type="match status" value="1"/>
</dbReference>
<sequence length="658" mass="74010">MDSPSPSQQIAQLEQRLRESESQCAQLQQENNDLTAQLSSLRGLAENLPCFLFQTLNKIDGTDFSMTYVGSGIHRFGYSPQEIYDRPELMIEMIHPDDRGAYFALVDDCLNDASLPFQIDMRLVSPSGDIRWGRVRSSAVRVSGEYLQYNGVCIDITEEKLTAARLSESESQLKLALTPRDFGAFIWDLTTDLVTLNSSMFPAFGRPTDSEVIHVREFFTAVHPDDRQRVREVLERVIASENAFEDEFRVVWPDGSIHYLSDRAVVQRDATGRAVLMCGVCWDVTPLEQARGELENKVVEKSVELEAISARWQAISDCSPDFIMTLDRDGVTRYINRTAPGVTVEDVLGRPMMDFATPEDAAAITEHMRATLENGEMRSWETKFPHGDGVLDLLVRCSPLVIDGEIQGAVIASTDVSELRKMQRRQAHDEQLLRELWQLQEKERQLTALEIHDGFVQYVVGAQFAFDAVRYRLQDEQHPALEDQVKGLEMLRSAIVEARRTISRLRPLVIDDDGLVESLRYLAAEESDRYGFDAAIECEGEYEDLDPLLMGAMFRIVQEGVSNVRRHSGVAEAHVKVKREGDRIAIEIQDNGKGFDLSKVSNERFGVRGIVERARLFGGSAAIDSAPGKGTRIQVKLPTLARQTELHALLQTMAPNLD</sequence>
<dbReference type="NCBIfam" id="TIGR00229">
    <property type="entry name" value="sensory_box"/>
    <property type="match status" value="3"/>
</dbReference>
<dbReference type="InterPro" id="IPR000700">
    <property type="entry name" value="PAS-assoc_C"/>
</dbReference>